<evidence type="ECO:0000256" key="1">
    <source>
        <dbReference type="ARBA" id="ARBA00000971"/>
    </source>
</evidence>
<evidence type="ECO:0000259" key="6">
    <source>
        <dbReference type="PROSITE" id="PS50059"/>
    </source>
</evidence>
<evidence type="ECO:0000313" key="7">
    <source>
        <dbReference type="EMBL" id="MFB9473825.1"/>
    </source>
</evidence>
<evidence type="ECO:0000256" key="3">
    <source>
        <dbReference type="ARBA" id="ARBA00023235"/>
    </source>
</evidence>
<sequence>MRRAATREPSPRAGAHDGAVRAVPRAVAAVAVVLPLAVGCTGGAAEELKVGGAFGARPTIVFPAAKPGAGLRVDEPTKGGGEPLTAGDVAIVQYTAHVWDGAANRLVDSSFTRGTPAAFPVGELLPGLERALRGRRVGSRVTAAIPPEYAFGAAPPRGVRAGEELFYVVDILGAHHKDATVRAGAGTLAGVRIGGGPGPSLTVPRGAPPQEFTAGVLSRGDGPPARAGQLVVTQYAGAVWRGGRVFDATWAGGGPKAFKLGDGGVIKGWDKALTGVPAGSRVAMVVPPAYGYGPAGRPEWGIEGSDTLVFVVDLLAAY</sequence>
<dbReference type="PROSITE" id="PS50059">
    <property type="entry name" value="FKBP_PPIASE"/>
    <property type="match status" value="2"/>
</dbReference>
<evidence type="ECO:0000256" key="2">
    <source>
        <dbReference type="ARBA" id="ARBA00023110"/>
    </source>
</evidence>
<keyword evidence="8" id="KW-1185">Reference proteome</keyword>
<dbReference type="EC" id="5.2.1.8" evidence="5"/>
<dbReference type="Proteomes" id="UP001589568">
    <property type="component" value="Unassembled WGS sequence"/>
</dbReference>
<dbReference type="PANTHER" id="PTHR10516">
    <property type="entry name" value="PEPTIDYL-PROLYL CIS-TRANS ISOMERASE"/>
    <property type="match status" value="1"/>
</dbReference>
<comment type="similarity">
    <text evidence="5">Belongs to the FKBP-type PPIase family.</text>
</comment>
<gene>
    <name evidence="7" type="ORF">ACFFR3_30385</name>
</gene>
<reference evidence="7 8" key="1">
    <citation type="submission" date="2024-09" db="EMBL/GenBank/DDBJ databases">
        <authorList>
            <person name="Sun Q."/>
            <person name="Mori K."/>
        </authorList>
    </citation>
    <scope>NUCLEOTIDE SEQUENCE [LARGE SCALE GENOMIC DNA]</scope>
    <source>
        <strain evidence="7 8">JCM 3324</strain>
    </source>
</reference>
<name>A0ABV5NU24_9ACTN</name>
<accession>A0ABV5NU24</accession>
<comment type="catalytic activity">
    <reaction evidence="1 4 5">
        <text>[protein]-peptidylproline (omega=180) = [protein]-peptidylproline (omega=0)</text>
        <dbReference type="Rhea" id="RHEA:16237"/>
        <dbReference type="Rhea" id="RHEA-COMP:10747"/>
        <dbReference type="Rhea" id="RHEA-COMP:10748"/>
        <dbReference type="ChEBI" id="CHEBI:83833"/>
        <dbReference type="ChEBI" id="CHEBI:83834"/>
        <dbReference type="EC" id="5.2.1.8"/>
    </reaction>
</comment>
<dbReference type="RefSeq" id="WP_345385850.1">
    <property type="nucleotide sequence ID" value="NZ_BAAAXS010000001.1"/>
</dbReference>
<dbReference type="InterPro" id="IPR046357">
    <property type="entry name" value="PPIase_dom_sf"/>
</dbReference>
<dbReference type="Pfam" id="PF00254">
    <property type="entry name" value="FKBP_C"/>
    <property type="match status" value="2"/>
</dbReference>
<keyword evidence="2 4" id="KW-0697">Rotamase</keyword>
<dbReference type="PANTHER" id="PTHR10516:SF443">
    <property type="entry name" value="FK506-BINDING PROTEIN 59-RELATED"/>
    <property type="match status" value="1"/>
</dbReference>
<feature type="domain" description="PPIase FKBP-type" evidence="6">
    <location>
        <begin position="87"/>
        <end position="175"/>
    </location>
</feature>
<evidence type="ECO:0000256" key="5">
    <source>
        <dbReference type="RuleBase" id="RU003915"/>
    </source>
</evidence>
<dbReference type="InterPro" id="IPR001179">
    <property type="entry name" value="PPIase_FKBP_dom"/>
</dbReference>
<proteinExistence type="inferred from homology"/>
<comment type="caution">
    <text evidence="7">The sequence shown here is derived from an EMBL/GenBank/DDBJ whole genome shotgun (WGS) entry which is preliminary data.</text>
</comment>
<organism evidence="7 8">
    <name type="scientific">Nonomuraea salmonea</name>
    <dbReference type="NCBI Taxonomy" id="46181"/>
    <lineage>
        <taxon>Bacteria</taxon>
        <taxon>Bacillati</taxon>
        <taxon>Actinomycetota</taxon>
        <taxon>Actinomycetes</taxon>
        <taxon>Streptosporangiales</taxon>
        <taxon>Streptosporangiaceae</taxon>
        <taxon>Nonomuraea</taxon>
    </lineage>
</organism>
<feature type="domain" description="PPIase FKBP-type" evidence="6">
    <location>
        <begin position="228"/>
        <end position="318"/>
    </location>
</feature>
<protein>
    <recommendedName>
        <fullName evidence="5">Peptidyl-prolyl cis-trans isomerase</fullName>
        <ecNumber evidence="5">5.2.1.8</ecNumber>
    </recommendedName>
</protein>
<dbReference type="EMBL" id="JBHMCF010000036">
    <property type="protein sequence ID" value="MFB9473825.1"/>
    <property type="molecule type" value="Genomic_DNA"/>
</dbReference>
<dbReference type="SUPFAM" id="SSF54534">
    <property type="entry name" value="FKBP-like"/>
    <property type="match status" value="2"/>
</dbReference>
<dbReference type="Gene3D" id="3.10.50.40">
    <property type="match status" value="2"/>
</dbReference>
<dbReference type="InterPro" id="IPR050689">
    <property type="entry name" value="FKBP-type_PPIase"/>
</dbReference>
<dbReference type="GO" id="GO:0003755">
    <property type="term" value="F:peptidyl-prolyl cis-trans isomerase activity"/>
    <property type="evidence" value="ECO:0007669"/>
    <property type="project" value="UniProtKB-EC"/>
</dbReference>
<evidence type="ECO:0000313" key="8">
    <source>
        <dbReference type="Proteomes" id="UP001589568"/>
    </source>
</evidence>
<evidence type="ECO:0000256" key="4">
    <source>
        <dbReference type="PROSITE-ProRule" id="PRU00277"/>
    </source>
</evidence>
<keyword evidence="3 4" id="KW-0413">Isomerase</keyword>